<organism evidence="1 2">
    <name type="scientific">Echinicola arenosa</name>
    <dbReference type="NCBI Taxonomy" id="2774144"/>
    <lineage>
        <taxon>Bacteria</taxon>
        <taxon>Pseudomonadati</taxon>
        <taxon>Bacteroidota</taxon>
        <taxon>Cytophagia</taxon>
        <taxon>Cytophagales</taxon>
        <taxon>Cyclobacteriaceae</taxon>
        <taxon>Echinicola</taxon>
    </lineage>
</organism>
<dbReference type="RefSeq" id="WP_192009784.1">
    <property type="nucleotide sequence ID" value="NZ_JACYTQ010000002.1"/>
</dbReference>
<accession>A0ABR9AJD3</accession>
<reference evidence="1 2" key="1">
    <citation type="submission" date="2020-09" db="EMBL/GenBank/DDBJ databases">
        <title>Echinicola sp. CAU 1574 isolated from sand of Sido Beach.</title>
        <authorList>
            <person name="Kim W."/>
        </authorList>
    </citation>
    <scope>NUCLEOTIDE SEQUENCE [LARGE SCALE GENOMIC DNA]</scope>
    <source>
        <strain evidence="1 2">CAU 1574</strain>
    </source>
</reference>
<protein>
    <submittedName>
        <fullName evidence="1">Uncharacterized protein</fullName>
    </submittedName>
</protein>
<sequence length="326" mass="37363">MKKLDSMKINQRLGLHLFLWVGLILFSPYAQAQIDLADSSAQVIGYWMNQEVQSYEISLETYTVSKEDTSSMQTIKYKVDISVLDSTSSDYLIQWVYKDYEVNTQNPFLDKMVKMGENLVVKVRTNELGVLQEVINWKEIREFMWNAGDMIKRELGSDPTINKFIDRSMKSYNSEEAIRSNTIHDILQFYTLHGAKYPLGEQLSGVIQVRNNAGGEPIDTNIWVSLDEINVEDDYAVFSVQQSINPEKLTDATYEFLKQSGTLGANLPRREAFPGLTSDTWIYAVIHGSSGWPIYSEQLKEVSSVEGTIRVEERIISYLEEEDEQN</sequence>
<comment type="caution">
    <text evidence="1">The sequence shown here is derived from an EMBL/GenBank/DDBJ whole genome shotgun (WGS) entry which is preliminary data.</text>
</comment>
<name>A0ABR9AJD3_9BACT</name>
<proteinExistence type="predicted"/>
<evidence type="ECO:0000313" key="2">
    <source>
        <dbReference type="Proteomes" id="UP000647133"/>
    </source>
</evidence>
<keyword evidence="2" id="KW-1185">Reference proteome</keyword>
<dbReference type="EMBL" id="JACYTQ010000002">
    <property type="protein sequence ID" value="MBD8488937.1"/>
    <property type="molecule type" value="Genomic_DNA"/>
</dbReference>
<evidence type="ECO:0000313" key="1">
    <source>
        <dbReference type="EMBL" id="MBD8488937.1"/>
    </source>
</evidence>
<gene>
    <name evidence="1" type="ORF">IFO69_09290</name>
</gene>
<dbReference type="Proteomes" id="UP000647133">
    <property type="component" value="Unassembled WGS sequence"/>
</dbReference>